<name>A0A4Q7NSI9_9ACTN</name>
<reference evidence="2 3" key="1">
    <citation type="submission" date="2019-02" db="EMBL/GenBank/DDBJ databases">
        <title>Genomic Encyclopedia of Type Strains, Phase IV (KMG-IV): sequencing the most valuable type-strain genomes for metagenomic binning, comparative biology and taxonomic classification.</title>
        <authorList>
            <person name="Goeker M."/>
        </authorList>
    </citation>
    <scope>NUCLEOTIDE SEQUENCE [LARGE SCALE GENOMIC DNA]</scope>
    <source>
        <strain evidence="2 3">DSM 45622</strain>
    </source>
</reference>
<proteinExistence type="predicted"/>
<keyword evidence="1" id="KW-0812">Transmembrane</keyword>
<keyword evidence="1" id="KW-0472">Membrane</keyword>
<evidence type="ECO:0000313" key="3">
    <source>
        <dbReference type="Proteomes" id="UP000293638"/>
    </source>
</evidence>
<keyword evidence="1" id="KW-1133">Transmembrane helix</keyword>
<organism evidence="2 3">
    <name type="scientific">Motilibacter rhizosphaerae</name>
    <dbReference type="NCBI Taxonomy" id="598652"/>
    <lineage>
        <taxon>Bacteria</taxon>
        <taxon>Bacillati</taxon>
        <taxon>Actinomycetota</taxon>
        <taxon>Actinomycetes</taxon>
        <taxon>Motilibacterales</taxon>
        <taxon>Motilibacteraceae</taxon>
        <taxon>Motilibacter</taxon>
    </lineage>
</organism>
<dbReference type="AlphaFoldDB" id="A0A4Q7NSI9"/>
<evidence type="ECO:0008006" key="4">
    <source>
        <dbReference type="Google" id="ProtNLM"/>
    </source>
</evidence>
<evidence type="ECO:0000256" key="1">
    <source>
        <dbReference type="SAM" id="Phobius"/>
    </source>
</evidence>
<feature type="transmembrane region" description="Helical" evidence="1">
    <location>
        <begin position="41"/>
        <end position="62"/>
    </location>
</feature>
<protein>
    <recommendedName>
        <fullName evidence="4">Flp pilus assembly pilin Flp</fullName>
    </recommendedName>
</protein>
<gene>
    <name evidence="2" type="ORF">EV189_1850</name>
</gene>
<dbReference type="Proteomes" id="UP000293638">
    <property type="component" value="Unassembled WGS sequence"/>
</dbReference>
<evidence type="ECO:0000313" key="2">
    <source>
        <dbReference type="EMBL" id="RZS90067.1"/>
    </source>
</evidence>
<sequence>MSHHQEKTVSSTMSPSLAATRCALRVQGAVARRLADDRGDIPAWVMITVMTAGIVVVLWGVAKTALDTMLTNALASVK</sequence>
<keyword evidence="3" id="KW-1185">Reference proteome</keyword>
<accession>A0A4Q7NSI9</accession>
<dbReference type="EMBL" id="SGXD01000002">
    <property type="protein sequence ID" value="RZS90067.1"/>
    <property type="molecule type" value="Genomic_DNA"/>
</dbReference>
<comment type="caution">
    <text evidence="2">The sequence shown here is derived from an EMBL/GenBank/DDBJ whole genome shotgun (WGS) entry which is preliminary data.</text>
</comment>